<dbReference type="KEGG" id="bhu:bhn_I1093"/>
<dbReference type="PANTHER" id="PTHR42720">
    <property type="entry name" value="GLYCEROL-3-PHOSPHATE DEHYDROGENASE"/>
    <property type="match status" value="1"/>
</dbReference>
<accession>A0A1D9P0K9</accession>
<dbReference type="Pfam" id="PF04324">
    <property type="entry name" value="Fer2_BFD"/>
    <property type="match status" value="1"/>
</dbReference>
<protein>
    <submittedName>
        <fullName evidence="3">FAD dependent oxidoreductase</fullName>
    </submittedName>
</protein>
<feature type="domain" description="BFD-like [2Fe-2S]-binding" evidence="2">
    <location>
        <begin position="398"/>
        <end position="451"/>
    </location>
</feature>
<dbReference type="Gene3D" id="3.50.50.60">
    <property type="entry name" value="FAD/NAD(P)-binding domain"/>
    <property type="match status" value="1"/>
</dbReference>
<dbReference type="SUPFAM" id="SSF51905">
    <property type="entry name" value="FAD/NAD(P)-binding domain"/>
    <property type="match status" value="1"/>
</dbReference>
<proteinExistence type="predicted"/>
<dbReference type="CDD" id="cd19946">
    <property type="entry name" value="GlpA-like_Fer2_BFD-like"/>
    <property type="match status" value="1"/>
</dbReference>
<dbReference type="InterPro" id="IPR052745">
    <property type="entry name" value="G3P_Oxidase/Oxidoreductase"/>
</dbReference>
<dbReference type="Proteomes" id="UP000179284">
    <property type="component" value="Chromosome I"/>
</dbReference>
<dbReference type="PANTHER" id="PTHR42720:SF1">
    <property type="entry name" value="GLYCEROL 3-PHOSPHATE OXIDASE"/>
    <property type="match status" value="1"/>
</dbReference>
<dbReference type="InterPro" id="IPR006076">
    <property type="entry name" value="FAD-dep_OxRdtase"/>
</dbReference>
<dbReference type="InterPro" id="IPR041854">
    <property type="entry name" value="BFD-like_2Fe2S-bd_dom_sf"/>
</dbReference>
<gene>
    <name evidence="3" type="ORF">bhn_I1093</name>
</gene>
<dbReference type="EMBL" id="CP017831">
    <property type="protein sequence ID" value="AOZ96127.1"/>
    <property type="molecule type" value="Genomic_DNA"/>
</dbReference>
<dbReference type="PRINTS" id="PR00420">
    <property type="entry name" value="RNGMNOXGNASE"/>
</dbReference>
<name>A0A1D9P0K9_9FIRM</name>
<dbReference type="Gene3D" id="3.30.9.10">
    <property type="entry name" value="D-Amino Acid Oxidase, subunit A, domain 2"/>
    <property type="match status" value="1"/>
</dbReference>
<dbReference type="AlphaFoldDB" id="A0A1D9P0K9"/>
<keyword evidence="4" id="KW-1185">Reference proteome</keyword>
<organism evidence="3 4">
    <name type="scientific">Butyrivibrio hungatei</name>
    <dbReference type="NCBI Taxonomy" id="185008"/>
    <lineage>
        <taxon>Bacteria</taxon>
        <taxon>Bacillati</taxon>
        <taxon>Bacillota</taxon>
        <taxon>Clostridia</taxon>
        <taxon>Lachnospirales</taxon>
        <taxon>Lachnospiraceae</taxon>
        <taxon>Butyrivibrio</taxon>
    </lineage>
</organism>
<dbReference type="Pfam" id="PF01266">
    <property type="entry name" value="DAO"/>
    <property type="match status" value="1"/>
</dbReference>
<dbReference type="InterPro" id="IPR036188">
    <property type="entry name" value="FAD/NAD-bd_sf"/>
</dbReference>
<evidence type="ECO:0000259" key="1">
    <source>
        <dbReference type="Pfam" id="PF01266"/>
    </source>
</evidence>
<evidence type="ECO:0000259" key="2">
    <source>
        <dbReference type="Pfam" id="PF04324"/>
    </source>
</evidence>
<evidence type="ECO:0000313" key="3">
    <source>
        <dbReference type="EMBL" id="AOZ96127.1"/>
    </source>
</evidence>
<dbReference type="InterPro" id="IPR007419">
    <property type="entry name" value="BFD-like_2Fe2S-bd_dom"/>
</dbReference>
<sequence>MFDVIVIGAGVSGCAVARELSRYDINVCVLEKCSDVCEGTSKANSAIVHAGFDADEGSLMARLNVEGNEMMDKLSKDLDIPFKRNGSMVVCIHKEELDGLKVLYERGVKNGVKGLKLLTKEEALELEPNLSENVEGALLAPTGGIICPFELNIAMAENANVNGVEFRFNTEVEDIKKDSDGIWHVRTCNGEYKARYIVNAAGVYADKVHNMVSADKMHIIERRGDYCLLDKEAGTYVSHTIFPQPTKYGKGVLVTPTVHGNLLVGPTAIDIEKKEGNNTTQEGLEAVISKASENVKNLPMRSVITSFAGLRAHLERHEFVIEEVKDAPCFIDVAGIESPGLSASPAIGKMVGDMLKEKMGLKEKQNWISTRKGIKSTKDLSIEEMNALIKENPAYGNIICRCEMVTEGEILDAIHRPLGARTLDGVKRRTRAGMGRCQAGFCSPRTMEILHRELDLPYEKITKSGGKSNIVIERTKGEESEA</sequence>
<dbReference type="Gene3D" id="1.10.10.1100">
    <property type="entry name" value="BFD-like [2Fe-2S]-binding domain"/>
    <property type="match status" value="1"/>
</dbReference>
<dbReference type="RefSeq" id="WP_071175845.1">
    <property type="nucleotide sequence ID" value="NZ_CP017831.1"/>
</dbReference>
<reference evidence="4" key="1">
    <citation type="submission" date="2016-10" db="EMBL/GenBank/DDBJ databases">
        <title>The complete genome sequence of the rumen bacterium Butyrivibrio hungatei MB2003.</title>
        <authorList>
            <person name="Palevich N."/>
            <person name="Kelly W.J."/>
            <person name="Leahy S.C."/>
            <person name="Altermann E."/>
            <person name="Rakonjac J."/>
            <person name="Attwood G.T."/>
        </authorList>
    </citation>
    <scope>NUCLEOTIDE SEQUENCE [LARGE SCALE GENOMIC DNA]</scope>
    <source>
        <strain evidence="4">MB2003</strain>
    </source>
</reference>
<feature type="domain" description="FAD dependent oxidoreductase" evidence="1">
    <location>
        <begin position="3"/>
        <end position="354"/>
    </location>
</feature>
<dbReference type="OrthoDB" id="9801699at2"/>
<evidence type="ECO:0000313" key="4">
    <source>
        <dbReference type="Proteomes" id="UP000179284"/>
    </source>
</evidence>